<organism evidence="3 4">
    <name type="scientific">Nonomuraea salmonea</name>
    <dbReference type="NCBI Taxonomy" id="46181"/>
    <lineage>
        <taxon>Bacteria</taxon>
        <taxon>Bacillati</taxon>
        <taxon>Actinomycetota</taxon>
        <taxon>Actinomycetes</taxon>
        <taxon>Streptosporangiales</taxon>
        <taxon>Streptosporangiaceae</taxon>
        <taxon>Nonomuraea</taxon>
    </lineage>
</organism>
<keyword evidence="3" id="KW-0378">Hydrolase</keyword>
<dbReference type="Proteomes" id="UP001589568">
    <property type="component" value="Unassembled WGS sequence"/>
</dbReference>
<reference evidence="3 4" key="1">
    <citation type="submission" date="2024-09" db="EMBL/GenBank/DDBJ databases">
        <authorList>
            <person name="Sun Q."/>
            <person name="Mori K."/>
        </authorList>
    </citation>
    <scope>NUCLEOTIDE SEQUENCE [LARGE SCALE GENOMIC DNA]</scope>
    <source>
        <strain evidence="3 4">JCM 3324</strain>
    </source>
</reference>
<name>A0ABV5NGK4_9ACTN</name>
<keyword evidence="3" id="KW-0540">Nuclease</keyword>
<dbReference type="EMBL" id="JBHMCF010000008">
    <property type="protein sequence ID" value="MFB9469386.1"/>
    <property type="molecule type" value="Genomic_DNA"/>
</dbReference>
<dbReference type="Pfam" id="PF13930">
    <property type="entry name" value="Endonuclea_NS_2"/>
    <property type="match status" value="1"/>
</dbReference>
<comment type="caution">
    <text evidence="3">The sequence shown here is derived from an EMBL/GenBank/DDBJ whole genome shotgun (WGS) entry which is preliminary data.</text>
</comment>
<evidence type="ECO:0000259" key="2">
    <source>
        <dbReference type="Pfam" id="PF13930"/>
    </source>
</evidence>
<dbReference type="InterPro" id="IPR044927">
    <property type="entry name" value="Endonuclea_NS_2"/>
</dbReference>
<evidence type="ECO:0000313" key="3">
    <source>
        <dbReference type="EMBL" id="MFB9469386.1"/>
    </source>
</evidence>
<protein>
    <submittedName>
        <fullName evidence="3">DNA/RNA non-specific endonuclease</fullName>
    </submittedName>
</protein>
<keyword evidence="4" id="KW-1185">Reference proteome</keyword>
<dbReference type="RefSeq" id="WP_379482826.1">
    <property type="nucleotide sequence ID" value="NZ_JBHMCF010000008.1"/>
</dbReference>
<evidence type="ECO:0000256" key="1">
    <source>
        <dbReference type="SAM" id="SignalP"/>
    </source>
</evidence>
<dbReference type="GO" id="GO:0004519">
    <property type="term" value="F:endonuclease activity"/>
    <property type="evidence" value="ECO:0007669"/>
    <property type="project" value="UniProtKB-KW"/>
</dbReference>
<dbReference type="Gene3D" id="3.40.570.10">
    <property type="entry name" value="Extracellular Endonuclease, subunit A"/>
    <property type="match status" value="1"/>
</dbReference>
<sequence length="207" mass="21996">MPATRLRRALGGASATALLLTAAASAPVLKPDAAPCARLLEASATYRAYEHTFTTDAAGRPAEAVAKTLVDRDAPRGSCEGKVGDWGGSGDWQGGHLIAASFRGASMRYNLVPMRGRQINQGLMKRVENGARACLEDGGEVRDYRVRLHYPDRTTLTPDTIRVSLKVASRPVTFTLPNRTLSADDLKSQQNGITAAFDAAPCGRDGA</sequence>
<keyword evidence="1" id="KW-0732">Signal</keyword>
<feature type="signal peptide" evidence="1">
    <location>
        <begin position="1"/>
        <end position="26"/>
    </location>
</feature>
<gene>
    <name evidence="3" type="ORF">ACFFR3_07695</name>
</gene>
<evidence type="ECO:0000313" key="4">
    <source>
        <dbReference type="Proteomes" id="UP001589568"/>
    </source>
</evidence>
<feature type="domain" description="Type VII secretion system protein EssD-like" evidence="2">
    <location>
        <begin position="44"/>
        <end position="167"/>
    </location>
</feature>
<proteinExistence type="predicted"/>
<feature type="chain" id="PRO_5046004854" evidence="1">
    <location>
        <begin position="27"/>
        <end position="207"/>
    </location>
</feature>
<keyword evidence="3" id="KW-0255">Endonuclease</keyword>
<dbReference type="InterPro" id="IPR044929">
    <property type="entry name" value="DNA/RNA_non-sp_Endonuclease_sf"/>
</dbReference>
<accession>A0ABV5NGK4</accession>